<dbReference type="AlphaFoldDB" id="A0A7J6NK82"/>
<protein>
    <submittedName>
        <fullName evidence="2">Uncharacterized protein</fullName>
    </submittedName>
</protein>
<gene>
    <name evidence="2" type="ORF">FOZ60_008529</name>
</gene>
<dbReference type="EMBL" id="JABANP010000341">
    <property type="protein sequence ID" value="KAF4683867.1"/>
    <property type="molecule type" value="Genomic_DNA"/>
</dbReference>
<evidence type="ECO:0000313" key="3">
    <source>
        <dbReference type="Proteomes" id="UP000541610"/>
    </source>
</evidence>
<sequence>MEILSLSPLHLLLGITNKLYDAARPSDNGYTQGNRTLDSRHRESLVARGIRRSSYFDGALEGNGCSRLLDAVYDDEIPFAASAEVYVTALKALKVVKDMCFGLTRQAGWRDSIVAFRSAWSNTGLRWTPKVHILCDHVVEYLENYEADDDVGLGLSSEQSGESLHARVQRVWNQLFKVNADNELFSQRLIDCMVTYNWNLQWDEAQRSMGGMKSCEAEGSDEISDYSSTSEEQGLDGFDKPE</sequence>
<feature type="region of interest" description="Disordered" evidence="1">
    <location>
        <begin position="211"/>
        <end position="242"/>
    </location>
</feature>
<dbReference type="OrthoDB" id="440879at2759"/>
<accession>A0A7J6NK82</accession>
<comment type="caution">
    <text evidence="2">The sequence shown here is derived from an EMBL/GenBank/DDBJ whole genome shotgun (WGS) entry which is preliminary data.</text>
</comment>
<name>A0A7J6NK82_PEROL</name>
<reference evidence="2 3" key="1">
    <citation type="submission" date="2020-04" db="EMBL/GenBank/DDBJ databases">
        <title>Perkinsus olseni comparative genomics.</title>
        <authorList>
            <person name="Bogema D.R."/>
        </authorList>
    </citation>
    <scope>NUCLEOTIDE SEQUENCE [LARGE SCALE GENOMIC DNA]</scope>
    <source>
        <strain evidence="2">00978-12</strain>
    </source>
</reference>
<proteinExistence type="predicted"/>
<dbReference type="Proteomes" id="UP000541610">
    <property type="component" value="Unassembled WGS sequence"/>
</dbReference>
<evidence type="ECO:0000313" key="2">
    <source>
        <dbReference type="EMBL" id="KAF4683867.1"/>
    </source>
</evidence>
<organism evidence="2 3">
    <name type="scientific">Perkinsus olseni</name>
    <name type="common">Perkinsus atlanticus</name>
    <dbReference type="NCBI Taxonomy" id="32597"/>
    <lineage>
        <taxon>Eukaryota</taxon>
        <taxon>Sar</taxon>
        <taxon>Alveolata</taxon>
        <taxon>Perkinsozoa</taxon>
        <taxon>Perkinsea</taxon>
        <taxon>Perkinsida</taxon>
        <taxon>Perkinsidae</taxon>
        <taxon>Perkinsus</taxon>
    </lineage>
</organism>
<evidence type="ECO:0000256" key="1">
    <source>
        <dbReference type="SAM" id="MobiDB-lite"/>
    </source>
</evidence>